<dbReference type="Pfam" id="PF08669">
    <property type="entry name" value="GCV_T_C"/>
    <property type="match status" value="1"/>
</dbReference>
<dbReference type="InterPro" id="IPR029043">
    <property type="entry name" value="GcvT/YgfZ_C"/>
</dbReference>
<dbReference type="PANTHER" id="PTHR43757:SF15">
    <property type="entry name" value="PYRUVATE DEHYDROGENASE PHOSPHATASE REGULATORY SUBUNIT, MITOCHONDRIAL-LIKE"/>
    <property type="match status" value="1"/>
</dbReference>
<sequence>MMLHQRQIIHSLINTVTCRQCNPVLNSRHNLTSGPRLQSTALFPHKILDNGVGDESAVPLPKEAKVVVCGGGVMGAAVAYHLAELGWGPQTVLIDQGRCGGGTTWHLSGLVGVFKPSLPQVNLAKSSVQLYKDMDARGLKTGWKQCGSLCIARTRDRMTVFRRMKALAVSWNIDCDLVTPGEAQKLCPLIAIDDIQGGLWIPGDGVGDPYQICLSLIAAARKGGMQVIENCAVQQILNHNGKVVAVGTNRGTVECQYFVNCGGFWARKIGKMSEPYVKVPLHACEHYYLHTKPIPGLDPMTPVVRDLDGYIYFRENEGCLLAGGFEPVAKPAFEDGTIPESSAERILPEDWDHFHILLEQMLHRVPSLGDAVLERLCNGPEAFSPDCKWIVGEAPEIQNYYVAAGMKTIGISAAGGVGRATAELIVNGSSSYDMYELDISRFLGLHNNRKFLRDRVREVPGLHYAIIYPFHEFQTGRNLRMSPIYPKLREAGAVFGQVMGYERPTWFDPDYASGNDSDTKNGLHPYRIAYTNTYGKPPWFEFVRNEYSACREQVGLSDYSSFTKIDFWSKGTEVVDSLQYLCSNDVNIPVGGIIHTGMQNRNGGYENDCSLARIAENHYMMIAPTIQQTRCKAWIQRHLPTDGSVSLSDVTSMYTAICVMGPFSRVFLSELTDTDLSPKSFPFFTFKELDVGLANGIRAMNITHTGELGYVLYIPNEFALHVYTQLIEVGQKYGIQHAGYYAMRALRVERFFAFWGQDLDTTTTPLECGRSWRVKFDKNMDFIGRNALMKQRDEGVKRMYVQLILQDHDHEIDLWPWGGEPIYRNGKYVGATTTTGYGFTFKKQVCLGFVQNFDDKGTTQVVTPEFVTTGSYEVDVAGMRFPAKVNLHSPNLPTQYPDKERLAYRATRDIIDDIVGKRSILPSCPGSSDTQTRT</sequence>
<proteinExistence type="inferred from homology"/>
<dbReference type="InterPro" id="IPR028896">
    <property type="entry name" value="GcvT/YgfZ/DmdA"/>
</dbReference>
<dbReference type="Pfam" id="PF16350">
    <property type="entry name" value="FAO_M"/>
    <property type="match status" value="1"/>
</dbReference>
<evidence type="ECO:0000256" key="1">
    <source>
        <dbReference type="ARBA" id="ARBA00008609"/>
    </source>
</evidence>
<dbReference type="Proteomes" id="UP000027135">
    <property type="component" value="Unassembled WGS sequence"/>
</dbReference>
<dbReference type="InParanoid" id="A0A067R5Z2"/>
<feature type="domain" description="Aminomethyltransferase C-terminal" evidence="4">
    <location>
        <begin position="800"/>
        <end position="885"/>
    </location>
</feature>
<evidence type="ECO:0000313" key="6">
    <source>
        <dbReference type="EMBL" id="KDR18611.1"/>
    </source>
</evidence>
<dbReference type="Gene3D" id="2.40.30.110">
    <property type="entry name" value="Aminomethyltransferase beta-barrel domains"/>
    <property type="match status" value="1"/>
</dbReference>
<dbReference type="FunCoup" id="A0A067R5Z2">
    <property type="interactions" value="1323"/>
</dbReference>
<dbReference type="EMBL" id="KK852680">
    <property type="protein sequence ID" value="KDR18611.1"/>
    <property type="molecule type" value="Genomic_DNA"/>
</dbReference>
<dbReference type="Gene3D" id="3.30.9.10">
    <property type="entry name" value="D-Amino Acid Oxidase, subunit A, domain 2"/>
    <property type="match status" value="1"/>
</dbReference>
<dbReference type="FunFam" id="3.30.70.1400:FF:000003">
    <property type="entry name" value="Pyruvate dehydrogenase phosphatase regulatory subunit"/>
    <property type="match status" value="1"/>
</dbReference>
<keyword evidence="7" id="KW-1185">Reference proteome</keyword>
<feature type="domain" description="FAD dependent oxidoreductase central" evidence="5">
    <location>
        <begin position="427"/>
        <end position="482"/>
    </location>
</feature>
<name>A0A067R5Z2_ZOONE</name>
<dbReference type="InterPro" id="IPR032503">
    <property type="entry name" value="FAO_M"/>
</dbReference>
<dbReference type="GO" id="GO:0005739">
    <property type="term" value="C:mitochondrion"/>
    <property type="evidence" value="ECO:0007669"/>
    <property type="project" value="TreeGrafter"/>
</dbReference>
<keyword evidence="6" id="KW-0670">Pyruvate</keyword>
<dbReference type="Gene3D" id="3.30.1360.120">
    <property type="entry name" value="Probable tRNA modification gtpase trme, domain 1"/>
    <property type="match status" value="1"/>
</dbReference>
<feature type="domain" description="FAD dependent oxidoreductase" evidence="2">
    <location>
        <begin position="65"/>
        <end position="424"/>
    </location>
</feature>
<dbReference type="FunFam" id="2.40.30.110:FF:000004">
    <property type="entry name" value="Pyruvate dehydrogenase phosphatase regulatory subunit, mitochondrial"/>
    <property type="match status" value="1"/>
</dbReference>
<dbReference type="AlphaFoldDB" id="A0A067R5Z2"/>
<dbReference type="SUPFAM" id="SSF54373">
    <property type="entry name" value="FAD-linked reductases, C-terminal domain"/>
    <property type="match status" value="1"/>
</dbReference>
<evidence type="ECO:0000259" key="5">
    <source>
        <dbReference type="Pfam" id="PF16350"/>
    </source>
</evidence>
<evidence type="ECO:0000259" key="4">
    <source>
        <dbReference type="Pfam" id="PF08669"/>
    </source>
</evidence>
<gene>
    <name evidence="6" type="ORF">L798_06591</name>
</gene>
<dbReference type="InterPro" id="IPR027266">
    <property type="entry name" value="TrmE/GcvT-like"/>
</dbReference>
<dbReference type="Gene3D" id="3.50.50.60">
    <property type="entry name" value="FAD/NAD(P)-binding domain"/>
    <property type="match status" value="1"/>
</dbReference>
<comment type="similarity">
    <text evidence="1">Belongs to the GcvT family.</text>
</comment>
<dbReference type="Pfam" id="PF01571">
    <property type="entry name" value="GCV_T"/>
    <property type="match status" value="1"/>
</dbReference>
<evidence type="ECO:0000259" key="3">
    <source>
        <dbReference type="Pfam" id="PF01571"/>
    </source>
</evidence>
<dbReference type="Pfam" id="PF01266">
    <property type="entry name" value="DAO"/>
    <property type="match status" value="1"/>
</dbReference>
<dbReference type="InterPro" id="IPR006222">
    <property type="entry name" value="GCVT_N"/>
</dbReference>
<dbReference type="InterPro" id="IPR036188">
    <property type="entry name" value="FAD/NAD-bd_sf"/>
</dbReference>
<dbReference type="STRING" id="136037.A0A067R5Z2"/>
<dbReference type="PANTHER" id="PTHR43757">
    <property type="entry name" value="AMINOMETHYLTRANSFERASE"/>
    <property type="match status" value="1"/>
</dbReference>
<accession>A0A067R5Z2</accession>
<feature type="domain" description="GCVT N-terminal" evidence="3">
    <location>
        <begin position="485"/>
        <end position="778"/>
    </location>
</feature>
<dbReference type="Gene3D" id="3.30.70.1400">
    <property type="entry name" value="Aminomethyltransferase beta-barrel domains"/>
    <property type="match status" value="1"/>
</dbReference>
<dbReference type="eggNOG" id="KOG2844">
    <property type="taxonomic scope" value="Eukaryota"/>
</dbReference>
<evidence type="ECO:0000259" key="2">
    <source>
        <dbReference type="Pfam" id="PF01266"/>
    </source>
</evidence>
<dbReference type="OMA" id="TKFPDRE"/>
<dbReference type="SUPFAM" id="SSF101790">
    <property type="entry name" value="Aminomethyltransferase beta-barrel domain"/>
    <property type="match status" value="1"/>
</dbReference>
<dbReference type="InterPro" id="IPR013977">
    <property type="entry name" value="GcvT_C"/>
</dbReference>
<dbReference type="SUPFAM" id="SSF51905">
    <property type="entry name" value="FAD/NAD(P)-binding domain"/>
    <property type="match status" value="1"/>
</dbReference>
<reference evidence="6 7" key="1">
    <citation type="journal article" date="2014" name="Nat. Commun.">
        <title>Molecular traces of alternative social organization in a termite genome.</title>
        <authorList>
            <person name="Terrapon N."/>
            <person name="Li C."/>
            <person name="Robertson H.M."/>
            <person name="Ji L."/>
            <person name="Meng X."/>
            <person name="Booth W."/>
            <person name="Chen Z."/>
            <person name="Childers C.P."/>
            <person name="Glastad K.M."/>
            <person name="Gokhale K."/>
            <person name="Gowin J."/>
            <person name="Gronenberg W."/>
            <person name="Hermansen R.A."/>
            <person name="Hu H."/>
            <person name="Hunt B.G."/>
            <person name="Huylmans A.K."/>
            <person name="Khalil S.M."/>
            <person name="Mitchell R.D."/>
            <person name="Munoz-Torres M.C."/>
            <person name="Mustard J.A."/>
            <person name="Pan H."/>
            <person name="Reese J.T."/>
            <person name="Scharf M.E."/>
            <person name="Sun F."/>
            <person name="Vogel H."/>
            <person name="Xiao J."/>
            <person name="Yang W."/>
            <person name="Yang Z."/>
            <person name="Yang Z."/>
            <person name="Zhou J."/>
            <person name="Zhu J."/>
            <person name="Brent C.S."/>
            <person name="Elsik C.G."/>
            <person name="Goodisman M.A."/>
            <person name="Liberles D.A."/>
            <person name="Roe R.M."/>
            <person name="Vargo E.L."/>
            <person name="Vilcinskas A."/>
            <person name="Wang J."/>
            <person name="Bornberg-Bauer E."/>
            <person name="Korb J."/>
            <person name="Zhang G."/>
            <person name="Liebig J."/>
        </authorList>
    </citation>
    <scope>NUCLEOTIDE SEQUENCE [LARGE SCALE GENOMIC DNA]</scope>
    <source>
        <tissue evidence="6">Whole organism</tissue>
    </source>
</reference>
<dbReference type="SUPFAM" id="SSF103025">
    <property type="entry name" value="Folate-binding domain"/>
    <property type="match status" value="1"/>
</dbReference>
<evidence type="ECO:0000313" key="7">
    <source>
        <dbReference type="Proteomes" id="UP000027135"/>
    </source>
</evidence>
<dbReference type="InterPro" id="IPR006076">
    <property type="entry name" value="FAD-dep_OxRdtase"/>
</dbReference>
<organism evidence="6 7">
    <name type="scientific">Zootermopsis nevadensis</name>
    <name type="common">Dampwood termite</name>
    <dbReference type="NCBI Taxonomy" id="136037"/>
    <lineage>
        <taxon>Eukaryota</taxon>
        <taxon>Metazoa</taxon>
        <taxon>Ecdysozoa</taxon>
        <taxon>Arthropoda</taxon>
        <taxon>Hexapoda</taxon>
        <taxon>Insecta</taxon>
        <taxon>Pterygota</taxon>
        <taxon>Neoptera</taxon>
        <taxon>Polyneoptera</taxon>
        <taxon>Dictyoptera</taxon>
        <taxon>Blattodea</taxon>
        <taxon>Blattoidea</taxon>
        <taxon>Termitoidae</taxon>
        <taxon>Termopsidae</taxon>
        <taxon>Zootermopsis</taxon>
    </lineage>
</organism>
<protein>
    <submittedName>
        <fullName evidence="6">Pyruvate dehydrogenase phosphatase regulatory subunit, mitochondrial</fullName>
    </submittedName>
</protein>
<dbReference type="OrthoDB" id="429143at2759"/>